<protein>
    <submittedName>
        <fullName evidence="1">Uncharacterized protein</fullName>
    </submittedName>
</protein>
<evidence type="ECO:0000313" key="1">
    <source>
        <dbReference type="EMBL" id="OGZ93891.1"/>
    </source>
</evidence>
<dbReference type="Proteomes" id="UP000177152">
    <property type="component" value="Unassembled WGS sequence"/>
</dbReference>
<gene>
    <name evidence="1" type="ORF">A2633_05240</name>
</gene>
<dbReference type="AlphaFoldDB" id="A0A1G2K5N7"/>
<name>A0A1G2K5N7_9BACT</name>
<evidence type="ECO:0000313" key="2">
    <source>
        <dbReference type="Proteomes" id="UP000177152"/>
    </source>
</evidence>
<organism evidence="1 2">
    <name type="scientific">Candidatus Sungbacteria bacterium RIFCSPHIGHO2_01_FULL_47_32</name>
    <dbReference type="NCBI Taxonomy" id="1802264"/>
    <lineage>
        <taxon>Bacteria</taxon>
        <taxon>Candidatus Sungiibacteriota</taxon>
    </lineage>
</organism>
<accession>A0A1G2K5N7</accession>
<dbReference type="EMBL" id="MHQC01000047">
    <property type="protein sequence ID" value="OGZ93891.1"/>
    <property type="molecule type" value="Genomic_DNA"/>
</dbReference>
<reference evidence="1 2" key="1">
    <citation type="journal article" date="2016" name="Nat. Commun.">
        <title>Thousands of microbial genomes shed light on interconnected biogeochemical processes in an aquifer system.</title>
        <authorList>
            <person name="Anantharaman K."/>
            <person name="Brown C.T."/>
            <person name="Hug L.A."/>
            <person name="Sharon I."/>
            <person name="Castelle C.J."/>
            <person name="Probst A.J."/>
            <person name="Thomas B.C."/>
            <person name="Singh A."/>
            <person name="Wilkins M.J."/>
            <person name="Karaoz U."/>
            <person name="Brodie E.L."/>
            <person name="Williams K.H."/>
            <person name="Hubbard S.S."/>
            <person name="Banfield J.F."/>
        </authorList>
    </citation>
    <scope>NUCLEOTIDE SEQUENCE [LARGE SCALE GENOMIC DNA]</scope>
</reference>
<sequence>MAPRVLPLDEFIDGVICEAFNLSEEKFAPIPADDRKKYVLGLTTQLYGGKPKRFLSFLETTEDPKTLVEDTFEVMNGFPPEYVIQPRSGELDREHINSVFAVRNVEHIIQHVFHGTSHSSFGDDLKNIYEFLKQKTSEALAENGSGSVENGLEAKLDIRDEERKELIAKYANALFSVHLLIKKLTKHSNVGQYL</sequence>
<comment type="caution">
    <text evidence="1">The sequence shown here is derived from an EMBL/GenBank/DDBJ whole genome shotgun (WGS) entry which is preliminary data.</text>
</comment>
<proteinExistence type="predicted"/>